<dbReference type="PANTHER" id="PTHR20920">
    <property type="entry name" value="RPE-SPONDIN"/>
    <property type="match status" value="1"/>
</dbReference>
<dbReference type="AlphaFoldDB" id="A0AA39I5Q9"/>
<dbReference type="Gene3D" id="2.20.100.10">
    <property type="entry name" value="Thrombospondin type-1 (TSP1) repeat"/>
    <property type="match status" value="1"/>
</dbReference>
<feature type="chain" id="PRO_5041400063" description="SMB domain-containing protein" evidence="5">
    <location>
        <begin position="23"/>
        <end position="710"/>
    </location>
</feature>
<dbReference type="PROSITE" id="PS50092">
    <property type="entry name" value="TSP1"/>
    <property type="match status" value="1"/>
</dbReference>
<keyword evidence="2" id="KW-1015">Disulfide bond</keyword>
<evidence type="ECO:0000256" key="4">
    <source>
        <dbReference type="SAM" id="MobiDB-lite"/>
    </source>
</evidence>
<dbReference type="Pfam" id="PF01033">
    <property type="entry name" value="Somatomedin_B"/>
    <property type="match status" value="1"/>
</dbReference>
<feature type="region of interest" description="Disordered" evidence="4">
    <location>
        <begin position="424"/>
        <end position="452"/>
    </location>
</feature>
<dbReference type="InterPro" id="IPR039942">
    <property type="entry name" value="SBSPO"/>
</dbReference>
<evidence type="ECO:0000313" key="7">
    <source>
        <dbReference type="EMBL" id="KAK0417103.1"/>
    </source>
</evidence>
<dbReference type="PROSITE" id="PS50958">
    <property type="entry name" value="SMB_2"/>
    <property type="match status" value="1"/>
</dbReference>
<protein>
    <recommendedName>
        <fullName evidence="6">SMB domain-containing protein</fullName>
    </recommendedName>
</protein>
<gene>
    <name evidence="7" type="ORF">QR680_012835</name>
</gene>
<evidence type="ECO:0000313" key="8">
    <source>
        <dbReference type="Proteomes" id="UP001175271"/>
    </source>
</evidence>
<dbReference type="Proteomes" id="UP001175271">
    <property type="component" value="Unassembled WGS sequence"/>
</dbReference>
<dbReference type="SUPFAM" id="SSF82895">
    <property type="entry name" value="TSP-1 type 1 repeat"/>
    <property type="match status" value="1"/>
</dbReference>
<dbReference type="InterPro" id="IPR036024">
    <property type="entry name" value="Somatomedin_B-like_dom_sf"/>
</dbReference>
<dbReference type="EMBL" id="JAUCMV010000002">
    <property type="protein sequence ID" value="KAK0417103.1"/>
    <property type="molecule type" value="Genomic_DNA"/>
</dbReference>
<evidence type="ECO:0000256" key="5">
    <source>
        <dbReference type="SAM" id="SignalP"/>
    </source>
</evidence>
<evidence type="ECO:0000256" key="3">
    <source>
        <dbReference type="ARBA" id="ARBA00023180"/>
    </source>
</evidence>
<keyword evidence="3" id="KW-0325">Glycoprotein</keyword>
<sequence length="710" mass="78731">MLPSTSSLTLLALLLLAERSSAGCFQQRLCCRGRNHTCRAKDDGIDHLPTVAPLQFQGDVRLIAPEVAVGGRRPCLPQKVGNLVLDEQRTAELYHKYDTRDEGDLDDPGSTSLQLIFGFERVSESVPRENVRYNRKKQPVIRYSLLNKHLPLTISKTHKAAMEELDNPLRYLSEPLNDCFCDEDCVLFGDCCSDYTYVCPPSDCQVSEWGAWGACLLEGEGHCGRGAQWRRRTVLRESFHGGAKCPRLQEKKACFVNCRRRSVASDITTVALLLDYGHNRTREKWRGHSRPRKLARLKYYCVEYEISWTNPNCIGVDAKKLIPHTMICAECQPEAQLHRKNKRCASDLEDGEVGFWKVIGPKSCTGIWKRVRRTERSTMRRTSILLLLAALFGSTASQRSFANTRFDLGDDLPVEGAPWGPVRVSADHDAPPQAVDAQRAASPPPPPASSTFALPTFPTVSFPTMPTISFPPVPAFTALPPPAFPAAVLGSPAPGVAAPAPVEAPPPGLAPVQPPALPPSVATLPPLVPSPVVVVPSTPASQGLAPIRVKAVKLVTQAPKKSPVWFSDDFDAKECAKKPEFLAQQFARKFPQRALTKDKVAKFESFLAMRLRECQKKEAANHWEHIERALGVLKISAIEEEECRSGLVQEQIACANIRNYACQFAQKPFRFRSQPAKTIIQEARLAEDGSEKCRKIVKVLKKKIEQKSRV</sequence>
<dbReference type="Pfam" id="PF19028">
    <property type="entry name" value="TSP1_spondin"/>
    <property type="match status" value="1"/>
</dbReference>
<dbReference type="PROSITE" id="PS00524">
    <property type="entry name" value="SMB_1"/>
    <property type="match status" value="1"/>
</dbReference>
<accession>A0AA39I5Q9</accession>
<evidence type="ECO:0000256" key="2">
    <source>
        <dbReference type="ARBA" id="ARBA00023157"/>
    </source>
</evidence>
<dbReference type="PANTHER" id="PTHR20920:SF5">
    <property type="entry name" value="SMB DOMAIN-CONTAINING PROTEIN"/>
    <property type="match status" value="1"/>
</dbReference>
<organism evidence="7 8">
    <name type="scientific">Steinernema hermaphroditum</name>
    <dbReference type="NCBI Taxonomy" id="289476"/>
    <lineage>
        <taxon>Eukaryota</taxon>
        <taxon>Metazoa</taxon>
        <taxon>Ecdysozoa</taxon>
        <taxon>Nematoda</taxon>
        <taxon>Chromadorea</taxon>
        <taxon>Rhabditida</taxon>
        <taxon>Tylenchina</taxon>
        <taxon>Panagrolaimomorpha</taxon>
        <taxon>Strongyloidoidea</taxon>
        <taxon>Steinernematidae</taxon>
        <taxon>Steinernema</taxon>
    </lineage>
</organism>
<dbReference type="InterPro" id="IPR044004">
    <property type="entry name" value="TSP1_spondin_dom"/>
</dbReference>
<evidence type="ECO:0000256" key="1">
    <source>
        <dbReference type="ARBA" id="ARBA00022729"/>
    </source>
</evidence>
<reference evidence="7" key="1">
    <citation type="submission" date="2023-06" db="EMBL/GenBank/DDBJ databases">
        <title>Genomic analysis of the entomopathogenic nematode Steinernema hermaphroditum.</title>
        <authorList>
            <person name="Schwarz E.M."/>
            <person name="Heppert J.K."/>
            <person name="Baniya A."/>
            <person name="Schwartz H.T."/>
            <person name="Tan C.-H."/>
            <person name="Antoshechkin I."/>
            <person name="Sternberg P.W."/>
            <person name="Goodrich-Blair H."/>
            <person name="Dillman A.R."/>
        </authorList>
    </citation>
    <scope>NUCLEOTIDE SEQUENCE</scope>
    <source>
        <strain evidence="7">PS9179</strain>
        <tissue evidence="7">Whole animal</tissue>
    </source>
</reference>
<evidence type="ECO:0000259" key="6">
    <source>
        <dbReference type="PROSITE" id="PS50958"/>
    </source>
</evidence>
<feature type="domain" description="SMB" evidence="6">
    <location>
        <begin position="179"/>
        <end position="203"/>
    </location>
</feature>
<dbReference type="SUPFAM" id="SSF90188">
    <property type="entry name" value="Somatomedin B domain"/>
    <property type="match status" value="1"/>
</dbReference>
<dbReference type="Pfam" id="PF25031">
    <property type="entry name" value="SBSPON_C"/>
    <property type="match status" value="1"/>
</dbReference>
<feature type="signal peptide" evidence="5">
    <location>
        <begin position="1"/>
        <end position="22"/>
    </location>
</feature>
<proteinExistence type="predicted"/>
<comment type="caution">
    <text evidence="7">The sequence shown here is derived from an EMBL/GenBank/DDBJ whole genome shotgun (WGS) entry which is preliminary data.</text>
</comment>
<dbReference type="InterPro" id="IPR056801">
    <property type="entry name" value="SBSPON_C"/>
</dbReference>
<keyword evidence="8" id="KW-1185">Reference proteome</keyword>
<dbReference type="InterPro" id="IPR001212">
    <property type="entry name" value="Somatomedin_B_dom"/>
</dbReference>
<dbReference type="InterPro" id="IPR036383">
    <property type="entry name" value="TSP1_rpt_sf"/>
</dbReference>
<keyword evidence="1 5" id="KW-0732">Signal</keyword>
<dbReference type="InterPro" id="IPR000884">
    <property type="entry name" value="TSP1_rpt"/>
</dbReference>
<name>A0AA39I5Q9_9BILA</name>